<reference evidence="4 5" key="1">
    <citation type="submission" date="2019-03" db="EMBL/GenBank/DDBJ databases">
        <title>Genomic Encyclopedia of Type Strains, Phase IV (KMG-IV): sequencing the most valuable type-strain genomes for metagenomic binning, comparative biology and taxonomic classification.</title>
        <authorList>
            <person name="Goeker M."/>
        </authorList>
    </citation>
    <scope>NUCLEOTIDE SEQUENCE [LARGE SCALE GENOMIC DNA]</scope>
    <source>
        <strain evidence="4 5">DSM 21667</strain>
    </source>
</reference>
<feature type="signal peptide" evidence="2">
    <location>
        <begin position="1"/>
        <end position="18"/>
    </location>
</feature>
<dbReference type="Proteomes" id="UP000295293">
    <property type="component" value="Unassembled WGS sequence"/>
</dbReference>
<dbReference type="AlphaFoldDB" id="A0A4R6Z4P8"/>
<accession>A0A4R6Z4P8</accession>
<name>A0A4R6Z4P8_9GAMM</name>
<evidence type="ECO:0000313" key="4">
    <source>
        <dbReference type="EMBL" id="TDR46519.1"/>
    </source>
</evidence>
<dbReference type="Pfam" id="PF13511">
    <property type="entry name" value="DUF4124"/>
    <property type="match status" value="1"/>
</dbReference>
<feature type="compositionally biased region" description="Low complexity" evidence="1">
    <location>
        <begin position="70"/>
        <end position="86"/>
    </location>
</feature>
<evidence type="ECO:0000259" key="3">
    <source>
        <dbReference type="Pfam" id="PF13511"/>
    </source>
</evidence>
<keyword evidence="5" id="KW-1185">Reference proteome</keyword>
<dbReference type="EMBL" id="SNZH01000003">
    <property type="protein sequence ID" value="TDR46519.1"/>
    <property type="molecule type" value="Genomic_DNA"/>
</dbReference>
<keyword evidence="2" id="KW-0732">Signal</keyword>
<protein>
    <submittedName>
        <fullName evidence="4">Uncharacterized protein DUF4124</fullName>
    </submittedName>
</protein>
<proteinExistence type="predicted"/>
<comment type="caution">
    <text evidence="4">The sequence shown here is derived from an EMBL/GenBank/DDBJ whole genome shotgun (WGS) entry which is preliminary data.</text>
</comment>
<feature type="chain" id="PRO_5020443983" evidence="2">
    <location>
        <begin position="19"/>
        <end position="151"/>
    </location>
</feature>
<evidence type="ECO:0000256" key="2">
    <source>
        <dbReference type="SAM" id="SignalP"/>
    </source>
</evidence>
<feature type="region of interest" description="Disordered" evidence="1">
    <location>
        <begin position="57"/>
        <end position="94"/>
    </location>
</feature>
<organism evidence="4 5">
    <name type="scientific">Tahibacter aquaticus</name>
    <dbReference type="NCBI Taxonomy" id="520092"/>
    <lineage>
        <taxon>Bacteria</taxon>
        <taxon>Pseudomonadati</taxon>
        <taxon>Pseudomonadota</taxon>
        <taxon>Gammaproteobacteria</taxon>
        <taxon>Lysobacterales</taxon>
        <taxon>Rhodanobacteraceae</taxon>
        <taxon>Tahibacter</taxon>
    </lineage>
</organism>
<dbReference type="InterPro" id="IPR025392">
    <property type="entry name" value="DUF4124"/>
</dbReference>
<gene>
    <name evidence="4" type="ORF">DFR29_10350</name>
</gene>
<dbReference type="RefSeq" id="WP_166653903.1">
    <property type="nucleotide sequence ID" value="NZ_SNZH01000003.1"/>
</dbReference>
<evidence type="ECO:0000313" key="5">
    <source>
        <dbReference type="Proteomes" id="UP000295293"/>
    </source>
</evidence>
<evidence type="ECO:0000256" key="1">
    <source>
        <dbReference type="SAM" id="MobiDB-lite"/>
    </source>
</evidence>
<feature type="domain" description="DUF4124" evidence="3">
    <location>
        <begin position="13"/>
        <end position="66"/>
    </location>
</feature>
<sequence length="151" mass="15674">MKATHVAFGLLAAVAATAGQSADKVYKWKDANGAIHFSDAPPPKGTEFNNVKIVNQSAAITSQPTPEAPPADAAADADPNKPAAAPQVAKDTSREARCKEAQQRVRLLEGAQAINIDRGDGKPTALQGEDRKVELDVARASATALCSDSNS</sequence>